<gene>
    <name evidence="1" type="ORF">A3SI_13864</name>
</gene>
<sequence length="468" mass="51148">MRYKINIHNQFNSIMRNMKRKLNFIYIGVLALLLASCGDNSFFEDNDDPNLGEETNVPEGFIGLEGEVSGTLGPDQQYWVTGDLFIREGESLTLLEGTTLIMDGNGRPGGSPEINVAGSLYSYGTAEKPNYIGVEESKRSVANIFRGFWGGVIGTDTAKDMVFEYTSIEFAGAPAEAGSSIVAEGEIDEGEPRYAVYMVNPEGNFIMWHSRIAYTKDDAIRLNGAKTLIAYSEFAFNGETGGESVNTKSGVVGDFCYNIFYGIATNGLKAANSKGRQPQCNNNYYNNTIVNSGWRRSQAGRGGSLNYENGARGEVFNNLVVDSRYGLRLFPPDDEPDMPNMRWGNHYYYGNNAESVEGFHPENGLIGMNVPGYEDVIIPSSDVFGGIGENDPLFVDYNVGSFTPANFRALNDVGFITNMFEKFKLSPESPALTGGNTAFSPIFSSYEVNGKTYTTPLPSEFMGALGAN</sequence>
<evidence type="ECO:0000313" key="2">
    <source>
        <dbReference type="Proteomes" id="UP000005551"/>
    </source>
</evidence>
<keyword evidence="2" id="KW-1185">Reference proteome</keyword>
<dbReference type="InterPro" id="IPR011050">
    <property type="entry name" value="Pectin_lyase_fold/virulence"/>
</dbReference>
<dbReference type="EMBL" id="AJYA01000031">
    <property type="protein sequence ID" value="EIM75221.1"/>
    <property type="molecule type" value="Genomic_DNA"/>
</dbReference>
<reference evidence="1 2" key="1">
    <citation type="submission" date="2012-05" db="EMBL/GenBank/DDBJ databases">
        <title>Genome sequence of Nitritalea halalkaliphila LW7.</title>
        <authorList>
            <person name="Jangir P.K."/>
            <person name="Singh A."/>
            <person name="Shivaji S."/>
            <person name="Sharma R."/>
        </authorList>
    </citation>
    <scope>NUCLEOTIDE SEQUENCE [LARGE SCALE GENOMIC DNA]</scope>
    <source>
        <strain evidence="1 2">LW7</strain>
    </source>
</reference>
<dbReference type="Proteomes" id="UP000005551">
    <property type="component" value="Unassembled WGS sequence"/>
</dbReference>
<proteinExistence type="predicted"/>
<accession>I5C069</accession>
<dbReference type="SUPFAM" id="SSF51126">
    <property type="entry name" value="Pectin lyase-like"/>
    <property type="match status" value="1"/>
</dbReference>
<dbReference type="AlphaFoldDB" id="I5C069"/>
<protein>
    <submittedName>
        <fullName evidence="1">Uncharacterized protein</fullName>
    </submittedName>
</protein>
<name>I5C069_9BACT</name>
<comment type="caution">
    <text evidence="1">The sequence shown here is derived from an EMBL/GenBank/DDBJ whole genome shotgun (WGS) entry which is preliminary data.</text>
</comment>
<evidence type="ECO:0000313" key="1">
    <source>
        <dbReference type="EMBL" id="EIM75221.1"/>
    </source>
</evidence>
<dbReference type="STRING" id="1189621.A3SI_13864"/>
<organism evidence="1 2">
    <name type="scientific">Nitritalea halalkaliphila LW7</name>
    <dbReference type="NCBI Taxonomy" id="1189621"/>
    <lineage>
        <taxon>Bacteria</taxon>
        <taxon>Pseudomonadati</taxon>
        <taxon>Bacteroidota</taxon>
        <taxon>Cytophagia</taxon>
        <taxon>Cytophagales</taxon>
        <taxon>Cyclobacteriaceae</taxon>
        <taxon>Nitritalea</taxon>
    </lineage>
</organism>